<dbReference type="Pfam" id="PF05618">
    <property type="entry name" value="Zn_protease"/>
    <property type="match status" value="1"/>
</dbReference>
<dbReference type="SUPFAM" id="SSF50630">
    <property type="entry name" value="Acid proteases"/>
    <property type="match status" value="1"/>
</dbReference>
<protein>
    <submittedName>
        <fullName evidence="2">RimK/LysX family protein</fullName>
    </submittedName>
</protein>
<gene>
    <name evidence="2" type="ORF">NYF23_05365</name>
</gene>
<reference evidence="2" key="1">
    <citation type="submission" date="2022-08" db="EMBL/GenBank/DDBJ databases">
        <title>Catabolic pathway analysis in culturable SAR92 clade bacteria reveals their overlooked roles in DMSP degradation in coastal seas.</title>
        <authorList>
            <person name="He X."/>
            <person name="Zhang X."/>
            <person name="Zhang Y."/>
        </authorList>
    </citation>
    <scope>NUCLEOTIDE SEQUENCE</scope>
    <source>
        <strain evidence="2">H455</strain>
    </source>
</reference>
<evidence type="ECO:0000313" key="3">
    <source>
        <dbReference type="Proteomes" id="UP001059934"/>
    </source>
</evidence>
<dbReference type="Gene3D" id="2.40.70.10">
    <property type="entry name" value="Acid Proteases"/>
    <property type="match status" value="1"/>
</dbReference>
<evidence type="ECO:0000313" key="2">
    <source>
        <dbReference type="EMBL" id="UVW36038.1"/>
    </source>
</evidence>
<dbReference type="PANTHER" id="PTHR38037:SF2">
    <property type="entry name" value="ATP-DEPENDENT ZINC PROTEASE DOMAIN-CONTAINING PROTEIN-RELATED"/>
    <property type="match status" value="1"/>
</dbReference>
<dbReference type="InterPro" id="IPR008503">
    <property type="entry name" value="Asp_endopeptidase"/>
</dbReference>
<accession>A0ABY5TQC6</accession>
<keyword evidence="3" id="KW-1185">Reference proteome</keyword>
<feature type="domain" description="Retropepsin-like aspartic endopeptidase" evidence="1">
    <location>
        <begin position="97"/>
        <end position="228"/>
    </location>
</feature>
<organism evidence="2 3">
    <name type="scientific">SAR92 clade bacterium H455</name>
    <dbReference type="NCBI Taxonomy" id="2974818"/>
    <lineage>
        <taxon>Bacteria</taxon>
        <taxon>Pseudomonadati</taxon>
        <taxon>Pseudomonadota</taxon>
        <taxon>Gammaproteobacteria</taxon>
        <taxon>Cellvibrionales</taxon>
        <taxon>Porticoccaceae</taxon>
        <taxon>SAR92 clade</taxon>
    </lineage>
</organism>
<dbReference type="EMBL" id="CP103416">
    <property type="protein sequence ID" value="UVW36038.1"/>
    <property type="molecule type" value="Genomic_DNA"/>
</dbReference>
<dbReference type="InterPro" id="IPR021109">
    <property type="entry name" value="Peptidase_aspartic_dom_sf"/>
</dbReference>
<name>A0ABY5TQC6_9GAMM</name>
<sequence>MMVAEIYTWASVSKNSLSEGLSKLLLSIVTSCLLSSCALIPQLTKPAECPATAEIIPPLLEPQSCPEPQIVERIVTKIVVPESVPQATTAGKLHLPIVGAVEWAKIQPASLWIESRIDTGADTTSIHAENIQLVEKDGKRYVRFVLIDAVTGSAHQQELRLRRRVLIKQSGGADERRYVVRMWVTLGEIRSKIDVNLSDRTDFEYPLLIGRNFLMDNVIVDVSRHHTATVRPEISSD</sequence>
<evidence type="ECO:0000259" key="1">
    <source>
        <dbReference type="Pfam" id="PF05618"/>
    </source>
</evidence>
<dbReference type="PANTHER" id="PTHR38037">
    <property type="entry name" value="ZN_PROTEASE DOMAIN-CONTAINING PROTEIN"/>
    <property type="match status" value="1"/>
</dbReference>
<proteinExistence type="predicted"/>
<dbReference type="Proteomes" id="UP001059934">
    <property type="component" value="Chromosome"/>
</dbReference>